<evidence type="ECO:0000256" key="1">
    <source>
        <dbReference type="SAM" id="MobiDB-lite"/>
    </source>
</evidence>
<keyword evidence="3" id="KW-1185">Reference proteome</keyword>
<sequence length="50" mass="5489">MGGRGGLTAERSRRHFPQLRRRSAQSAENHNISSPSNQTNISIHTQTSTG</sequence>
<dbReference type="Proteomes" id="UP001295444">
    <property type="component" value="Chromosome 03"/>
</dbReference>
<protein>
    <submittedName>
        <fullName evidence="2">Uncharacterized protein</fullName>
    </submittedName>
</protein>
<feature type="non-terminal residue" evidence="2">
    <location>
        <position position="50"/>
    </location>
</feature>
<feature type="region of interest" description="Disordered" evidence="1">
    <location>
        <begin position="1"/>
        <end position="50"/>
    </location>
</feature>
<proteinExistence type="predicted"/>
<dbReference type="EMBL" id="OW240914">
    <property type="protein sequence ID" value="CAH2275992.1"/>
    <property type="molecule type" value="Genomic_DNA"/>
</dbReference>
<evidence type="ECO:0000313" key="2">
    <source>
        <dbReference type="EMBL" id="CAH2275992.1"/>
    </source>
</evidence>
<organism evidence="2 3">
    <name type="scientific">Pelobates cultripes</name>
    <name type="common">Western spadefoot toad</name>
    <dbReference type="NCBI Taxonomy" id="61616"/>
    <lineage>
        <taxon>Eukaryota</taxon>
        <taxon>Metazoa</taxon>
        <taxon>Chordata</taxon>
        <taxon>Craniata</taxon>
        <taxon>Vertebrata</taxon>
        <taxon>Euteleostomi</taxon>
        <taxon>Amphibia</taxon>
        <taxon>Batrachia</taxon>
        <taxon>Anura</taxon>
        <taxon>Pelobatoidea</taxon>
        <taxon>Pelobatidae</taxon>
        <taxon>Pelobates</taxon>
    </lineage>
</organism>
<accession>A0AAD1VY08</accession>
<gene>
    <name evidence="2" type="ORF">PECUL_23A054052</name>
</gene>
<dbReference type="AlphaFoldDB" id="A0AAD1VY08"/>
<evidence type="ECO:0000313" key="3">
    <source>
        <dbReference type="Proteomes" id="UP001295444"/>
    </source>
</evidence>
<feature type="compositionally biased region" description="Polar residues" evidence="1">
    <location>
        <begin position="24"/>
        <end position="50"/>
    </location>
</feature>
<feature type="compositionally biased region" description="Basic residues" evidence="1">
    <location>
        <begin position="12"/>
        <end position="23"/>
    </location>
</feature>
<name>A0AAD1VY08_PELCU</name>
<reference evidence="2" key="1">
    <citation type="submission" date="2022-03" db="EMBL/GenBank/DDBJ databases">
        <authorList>
            <person name="Alioto T."/>
            <person name="Alioto T."/>
            <person name="Gomez Garrido J."/>
        </authorList>
    </citation>
    <scope>NUCLEOTIDE SEQUENCE</scope>
</reference>